<reference evidence="2" key="1">
    <citation type="submission" date="2019-09" db="EMBL/GenBank/DDBJ databases">
        <title>Comparative Genomics of Leptospira interrogans Reveals Genome Plasticity - A Common Adaptive Strategy for Survival in Various Hosts.</title>
        <authorList>
            <person name="Ramli S.R."/>
            <person name="Bunk B."/>
            <person name="Goris M."/>
            <person name="Bhuju S."/>
            <person name="Jarek M."/>
            <person name="Sproer C."/>
            <person name="Mustakim S."/>
            <person name="Strommenger B."/>
            <person name="Pessler F."/>
        </authorList>
    </citation>
    <scope>NUCLEOTIDE SEQUENCE</scope>
    <source>
        <strain evidence="2">1489</strain>
    </source>
</reference>
<accession>A0AAP9WRE1</accession>
<organism evidence="2 3">
    <name type="scientific">Leptospira interrogans serovar Bataviae</name>
    <dbReference type="NCBI Taxonomy" id="312175"/>
    <lineage>
        <taxon>Bacteria</taxon>
        <taxon>Pseudomonadati</taxon>
        <taxon>Spirochaetota</taxon>
        <taxon>Spirochaetia</taxon>
        <taxon>Leptospirales</taxon>
        <taxon>Leptospiraceae</taxon>
        <taxon>Leptospira</taxon>
    </lineage>
</organism>
<dbReference type="AlphaFoldDB" id="A0AAP9WRE1"/>
<evidence type="ECO:0000256" key="1">
    <source>
        <dbReference type="SAM" id="MobiDB-lite"/>
    </source>
</evidence>
<dbReference type="EMBL" id="CP043893">
    <property type="protein sequence ID" value="QOI52457.1"/>
    <property type="molecule type" value="Genomic_DNA"/>
</dbReference>
<protein>
    <submittedName>
        <fullName evidence="2">Uncharacterized protein</fullName>
    </submittedName>
</protein>
<evidence type="ECO:0000313" key="2">
    <source>
        <dbReference type="EMBL" id="QOI52457.1"/>
    </source>
</evidence>
<proteinExistence type="predicted"/>
<name>A0AAP9WRE1_LEPIR</name>
<feature type="region of interest" description="Disordered" evidence="1">
    <location>
        <begin position="1"/>
        <end position="21"/>
    </location>
</feature>
<sequence length="61" mass="7126">MLALKACPRTKHRPAERHNQPHKYLDLNINLSELRQILCKTSSHPTTRFIKSVVLSFQRDS</sequence>
<dbReference type="Proteomes" id="UP000663255">
    <property type="component" value="Chromosome 1"/>
</dbReference>
<evidence type="ECO:0000313" key="3">
    <source>
        <dbReference type="Proteomes" id="UP000663255"/>
    </source>
</evidence>
<gene>
    <name evidence="2" type="ORF">Lepto1489_02295</name>
</gene>